<dbReference type="PROSITE" id="PS50262">
    <property type="entry name" value="G_PROTEIN_RECEP_F1_2"/>
    <property type="match status" value="1"/>
</dbReference>
<proteinExistence type="inferred from homology"/>
<protein>
    <submittedName>
        <fullName evidence="16">Complement C3a receptor 1</fullName>
    </submittedName>
</protein>
<dbReference type="PRINTS" id="PR00237">
    <property type="entry name" value="GPCRRHODOPSN"/>
</dbReference>
<feature type="transmembrane region" description="Helical" evidence="14">
    <location>
        <begin position="94"/>
        <end position="118"/>
    </location>
</feature>
<dbReference type="PANTHER" id="PTHR24225">
    <property type="entry name" value="CHEMOTACTIC RECEPTOR"/>
    <property type="match status" value="1"/>
</dbReference>
<dbReference type="GO" id="GO:0005886">
    <property type="term" value="C:plasma membrane"/>
    <property type="evidence" value="ECO:0007669"/>
    <property type="project" value="UniProtKB-SubCell"/>
</dbReference>
<dbReference type="InterPro" id="IPR017452">
    <property type="entry name" value="GPCR_Rhodpsn_7TM"/>
</dbReference>
<sequence length="470" mass="51948">MRWGGGIYKTPRLPALPDSNISKLLSDFFPLQLKMALPPANSSLEENGKPFPLPLPLAGALAIFSITFLLGFAGNGLVIWVIALKMKQTVNTVWFLHLAIADLVCCLSLPFSIAQLALREHWPFGWLLCKILPSVIVFNMFASVLLLTAISIDRCLLVMKPVWCQNRRTVRLASVVCGVIWILAFLLCSPSFFYREILEDESGNARCITNWKMGRHDDYEWLDDLWDVQDSTLLATESAYHGVFPGGNLGPNPSYPTESNTTVPLDLSHHYRTETEADVLKRAIPATPSPLYKIPSAHPTLPTASTSPFKDQAPSAFVATTVTRAVLGFLLPFVVMATCYALIAQKVLAKPFVGRRQRALRVVLLVVVTFFLCWAPYHVTGVLFLLAAPQTPLHQDLVLWDSIPIALAYSNSCLNPLLYVFVGQNFRRRACQTVQAVFEGALGEPSSPGCSQDKRQTTTVDNEVDTSATL</sequence>
<dbReference type="GO" id="GO:0006935">
    <property type="term" value="P:chemotaxis"/>
    <property type="evidence" value="ECO:0007669"/>
    <property type="project" value="InterPro"/>
</dbReference>
<dbReference type="AlphaFoldDB" id="A0A8C6VKK3"/>
<comment type="subcellular location">
    <subcellularLocation>
        <location evidence="1">Cell membrane</location>
        <topology evidence="1">Multi-pass membrane protein</topology>
    </subcellularLocation>
</comment>
<dbReference type="PANTHER" id="PTHR24225:SF28">
    <property type="entry name" value="C3A ANAPHYLATOXIN CHEMOTACTIC RECEPTOR"/>
    <property type="match status" value="1"/>
</dbReference>
<dbReference type="InterPro" id="IPR000826">
    <property type="entry name" value="Formyl_rcpt-rel"/>
</dbReference>
<dbReference type="Gene3D" id="1.20.1070.10">
    <property type="entry name" value="Rhodopsin 7-helix transmembrane proteins"/>
    <property type="match status" value="2"/>
</dbReference>
<dbReference type="GO" id="GO:0007193">
    <property type="term" value="P:adenylate cyclase-inhibiting G protein-coupled receptor signaling pathway"/>
    <property type="evidence" value="ECO:0007669"/>
    <property type="project" value="Ensembl"/>
</dbReference>
<comment type="similarity">
    <text evidence="11">Belongs to the chemokine-like receptor (CMKLR) family.</text>
</comment>
<dbReference type="GO" id="GO:0010759">
    <property type="term" value="P:positive regulation of macrophage chemotaxis"/>
    <property type="evidence" value="ECO:0007669"/>
    <property type="project" value="Ensembl"/>
</dbReference>
<keyword evidence="2" id="KW-1003">Cell membrane</keyword>
<keyword evidence="3" id="KW-0597">Phosphoprotein</keyword>
<evidence type="ECO:0000256" key="10">
    <source>
        <dbReference type="ARBA" id="ARBA00023224"/>
    </source>
</evidence>
<feature type="transmembrane region" description="Helical" evidence="14">
    <location>
        <begin position="325"/>
        <end position="343"/>
    </location>
</feature>
<keyword evidence="5 14" id="KW-1133">Transmembrane helix</keyword>
<dbReference type="PRINTS" id="PR01104">
    <property type="entry name" value="ANPHYLATOXNR"/>
</dbReference>
<dbReference type="GO" id="GO:0004876">
    <property type="term" value="F:complement component C3a receptor activity"/>
    <property type="evidence" value="ECO:0007669"/>
    <property type="project" value="Ensembl"/>
</dbReference>
<dbReference type="GeneTree" id="ENSGT01140000282544"/>
<feature type="region of interest" description="Disordered" evidence="13">
    <location>
        <begin position="444"/>
        <end position="470"/>
    </location>
</feature>
<evidence type="ECO:0000256" key="13">
    <source>
        <dbReference type="SAM" id="MobiDB-lite"/>
    </source>
</evidence>
<dbReference type="SUPFAM" id="SSF81321">
    <property type="entry name" value="Family A G protein-coupled receptor-like"/>
    <property type="match status" value="1"/>
</dbReference>
<keyword evidence="9 12" id="KW-0675">Receptor</keyword>
<comment type="similarity">
    <text evidence="12">Belongs to the G-protein coupled receptor 1 family.</text>
</comment>
<evidence type="ECO:0000256" key="5">
    <source>
        <dbReference type="ARBA" id="ARBA00022989"/>
    </source>
</evidence>
<dbReference type="Pfam" id="PF00001">
    <property type="entry name" value="7tm_1"/>
    <property type="match status" value="2"/>
</dbReference>
<dbReference type="GO" id="GO:0007204">
    <property type="term" value="P:positive regulation of cytosolic calcium ion concentration"/>
    <property type="evidence" value="ECO:0007669"/>
    <property type="project" value="TreeGrafter"/>
</dbReference>
<dbReference type="FunFam" id="1.20.1070.10:FF:000269">
    <property type="entry name" value="C3a anaphylatoxin chemotactic receptor"/>
    <property type="match status" value="1"/>
</dbReference>
<evidence type="ECO:0000256" key="2">
    <source>
        <dbReference type="ARBA" id="ARBA00022475"/>
    </source>
</evidence>
<evidence type="ECO:0000256" key="14">
    <source>
        <dbReference type="SAM" id="Phobius"/>
    </source>
</evidence>
<dbReference type="GO" id="GO:0010575">
    <property type="term" value="P:positive regulation of vascular endothelial growth factor production"/>
    <property type="evidence" value="ECO:0007669"/>
    <property type="project" value="Ensembl"/>
</dbReference>
<evidence type="ECO:0000256" key="8">
    <source>
        <dbReference type="ARBA" id="ARBA00023157"/>
    </source>
</evidence>
<dbReference type="GO" id="GO:0004930">
    <property type="term" value="F:G protein-coupled receptor activity"/>
    <property type="evidence" value="ECO:0007669"/>
    <property type="project" value="UniProtKB-KW"/>
</dbReference>
<dbReference type="GO" id="GO:0090023">
    <property type="term" value="P:positive regulation of neutrophil chemotaxis"/>
    <property type="evidence" value="ECO:0007669"/>
    <property type="project" value="Ensembl"/>
</dbReference>
<evidence type="ECO:0000256" key="3">
    <source>
        <dbReference type="ARBA" id="ARBA00022553"/>
    </source>
</evidence>
<feature type="domain" description="G-protein coupled receptors family 1 profile" evidence="15">
    <location>
        <begin position="74"/>
        <end position="419"/>
    </location>
</feature>
<dbReference type="PROSITE" id="PS00237">
    <property type="entry name" value="G_PROTEIN_RECEP_F1_1"/>
    <property type="match status" value="1"/>
</dbReference>
<evidence type="ECO:0000313" key="17">
    <source>
        <dbReference type="Proteomes" id="UP000694559"/>
    </source>
</evidence>
<evidence type="ECO:0000256" key="4">
    <source>
        <dbReference type="ARBA" id="ARBA00022692"/>
    </source>
</evidence>
<reference evidence="16" key="2">
    <citation type="submission" date="2025-09" db="UniProtKB">
        <authorList>
            <consortium name="Ensembl"/>
        </authorList>
    </citation>
    <scope>IDENTIFICATION</scope>
</reference>
<feature type="transmembrane region" description="Helical" evidence="14">
    <location>
        <begin position="363"/>
        <end position="386"/>
    </location>
</feature>
<dbReference type="GO" id="GO:0019722">
    <property type="term" value="P:calcium-mediated signaling"/>
    <property type="evidence" value="ECO:0007669"/>
    <property type="project" value="Ensembl"/>
</dbReference>
<evidence type="ECO:0000259" key="15">
    <source>
        <dbReference type="PROSITE" id="PS50262"/>
    </source>
</evidence>
<evidence type="ECO:0000256" key="1">
    <source>
        <dbReference type="ARBA" id="ARBA00004651"/>
    </source>
</evidence>
<evidence type="ECO:0000256" key="11">
    <source>
        <dbReference type="ARBA" id="ARBA00025736"/>
    </source>
</evidence>
<evidence type="ECO:0000313" key="16">
    <source>
        <dbReference type="Ensembl" id="ENSNNAP00000005402.1"/>
    </source>
</evidence>
<accession>A0A8C6VKK3</accession>
<feature type="transmembrane region" description="Helical" evidence="14">
    <location>
        <begin position="124"/>
        <end position="152"/>
    </location>
</feature>
<dbReference type="InterPro" id="IPR002234">
    <property type="entry name" value="Anphylx_rcpt_C3a/C5a1-2"/>
</dbReference>
<keyword evidence="7 14" id="KW-0472">Membrane</keyword>
<feature type="transmembrane region" description="Helical" evidence="14">
    <location>
        <begin position="172"/>
        <end position="194"/>
    </location>
</feature>
<reference evidence="16" key="1">
    <citation type="submission" date="2025-08" db="UniProtKB">
        <authorList>
            <consortium name="Ensembl"/>
        </authorList>
    </citation>
    <scope>IDENTIFICATION</scope>
</reference>
<dbReference type="GO" id="GO:0004878">
    <property type="term" value="F:complement component C5a receptor activity"/>
    <property type="evidence" value="ECO:0007669"/>
    <property type="project" value="TreeGrafter"/>
</dbReference>
<dbReference type="GO" id="GO:0007200">
    <property type="term" value="P:phospholipase C-activating G protein-coupled receptor signaling pathway"/>
    <property type="evidence" value="ECO:0007669"/>
    <property type="project" value="TreeGrafter"/>
</dbReference>
<keyword evidence="10 12" id="KW-0807">Transducer</keyword>
<keyword evidence="4 12" id="KW-0812">Transmembrane</keyword>
<dbReference type="Ensembl" id="ENSNNAT00000005640.1">
    <property type="protein sequence ID" value="ENSNNAP00000005402.1"/>
    <property type="gene ID" value="ENSNNAG00000003632.1"/>
</dbReference>
<evidence type="ECO:0000256" key="6">
    <source>
        <dbReference type="ARBA" id="ARBA00023040"/>
    </source>
</evidence>
<evidence type="ECO:0000256" key="9">
    <source>
        <dbReference type="ARBA" id="ARBA00023170"/>
    </source>
</evidence>
<gene>
    <name evidence="16" type="primary">C3AR1</name>
</gene>
<dbReference type="PRINTS" id="PR00426">
    <property type="entry name" value="C5ANPHYLTXNR"/>
</dbReference>
<dbReference type="InterPro" id="IPR000276">
    <property type="entry name" value="GPCR_Rhodpsn"/>
</dbReference>
<feature type="compositionally biased region" description="Polar residues" evidence="13">
    <location>
        <begin position="457"/>
        <end position="470"/>
    </location>
</feature>
<dbReference type="GO" id="GO:0045766">
    <property type="term" value="P:positive regulation of angiogenesis"/>
    <property type="evidence" value="ECO:0007669"/>
    <property type="project" value="Ensembl"/>
</dbReference>
<dbReference type="GO" id="GO:0006954">
    <property type="term" value="P:inflammatory response"/>
    <property type="evidence" value="ECO:0007669"/>
    <property type="project" value="TreeGrafter"/>
</dbReference>
<evidence type="ECO:0000256" key="7">
    <source>
        <dbReference type="ARBA" id="ARBA00023136"/>
    </source>
</evidence>
<feature type="transmembrane region" description="Helical" evidence="14">
    <location>
        <begin position="57"/>
        <end position="82"/>
    </location>
</feature>
<organism evidence="16 17">
    <name type="scientific">Naja naja</name>
    <name type="common">Indian cobra</name>
    <dbReference type="NCBI Taxonomy" id="35670"/>
    <lineage>
        <taxon>Eukaryota</taxon>
        <taxon>Metazoa</taxon>
        <taxon>Chordata</taxon>
        <taxon>Craniata</taxon>
        <taxon>Vertebrata</taxon>
        <taxon>Euteleostomi</taxon>
        <taxon>Lepidosauria</taxon>
        <taxon>Squamata</taxon>
        <taxon>Bifurcata</taxon>
        <taxon>Unidentata</taxon>
        <taxon>Episquamata</taxon>
        <taxon>Toxicofera</taxon>
        <taxon>Serpentes</taxon>
        <taxon>Colubroidea</taxon>
        <taxon>Elapidae</taxon>
        <taxon>Elapinae</taxon>
        <taxon>Naja</taxon>
    </lineage>
</organism>
<name>A0A8C6VKK3_NAJNA</name>
<keyword evidence="6 12" id="KW-0297">G-protein coupled receptor</keyword>
<evidence type="ECO:0000256" key="12">
    <source>
        <dbReference type="RuleBase" id="RU000688"/>
    </source>
</evidence>
<keyword evidence="17" id="KW-1185">Reference proteome</keyword>
<dbReference type="OMA" id="MCGYNFG"/>
<dbReference type="OrthoDB" id="10037617at2759"/>
<feature type="transmembrane region" description="Helical" evidence="14">
    <location>
        <begin position="398"/>
        <end position="422"/>
    </location>
</feature>
<keyword evidence="8" id="KW-1015">Disulfide bond</keyword>
<dbReference type="Proteomes" id="UP000694559">
    <property type="component" value="Unplaced"/>
</dbReference>